<dbReference type="EMBL" id="JACSQK010000004">
    <property type="protein sequence ID" value="MBD7960455.1"/>
    <property type="molecule type" value="Genomic_DNA"/>
</dbReference>
<dbReference type="Pfam" id="PF12697">
    <property type="entry name" value="Abhydrolase_6"/>
    <property type="match status" value="1"/>
</dbReference>
<dbReference type="Gene3D" id="3.40.50.1820">
    <property type="entry name" value="alpha/beta hydrolase"/>
    <property type="match status" value="1"/>
</dbReference>
<evidence type="ECO:0000313" key="2">
    <source>
        <dbReference type="EMBL" id="MBD7960455.1"/>
    </source>
</evidence>
<reference evidence="2 3" key="1">
    <citation type="submission" date="2020-08" db="EMBL/GenBank/DDBJ databases">
        <title>A Genomic Blueprint of the Chicken Gut Microbiome.</title>
        <authorList>
            <person name="Gilroy R."/>
            <person name="Ravi A."/>
            <person name="Getino M."/>
            <person name="Pursley I."/>
            <person name="Horton D.L."/>
            <person name="Alikhan N.-F."/>
            <person name="Baker D."/>
            <person name="Gharbi K."/>
            <person name="Hall N."/>
            <person name="Watson M."/>
            <person name="Adriaenssens E.M."/>
            <person name="Foster-Nyarko E."/>
            <person name="Jarju S."/>
            <person name="Secka A."/>
            <person name="Antonio M."/>
            <person name="Oren A."/>
            <person name="Chaudhuri R."/>
            <person name="La Ragione R.M."/>
            <person name="Hildebrand F."/>
            <person name="Pallen M.J."/>
        </authorList>
    </citation>
    <scope>NUCLEOTIDE SEQUENCE [LARGE SCALE GENOMIC DNA]</scope>
    <source>
        <strain evidence="2 3">Sa2CVA6</strain>
    </source>
</reference>
<dbReference type="SUPFAM" id="SSF53474">
    <property type="entry name" value="alpha/beta-Hydrolases"/>
    <property type="match status" value="1"/>
</dbReference>
<evidence type="ECO:0000313" key="3">
    <source>
        <dbReference type="Proteomes" id="UP000634919"/>
    </source>
</evidence>
<evidence type="ECO:0000259" key="1">
    <source>
        <dbReference type="Pfam" id="PF12697"/>
    </source>
</evidence>
<protein>
    <submittedName>
        <fullName evidence="2">Alpha/beta hydrolase</fullName>
    </submittedName>
</protein>
<sequence length="273" mass="30467">MQPLIFSHANSFPAGTYRLLFALLRERGFDVHALDRFGHDARYPVTSNWPHLVQQLADFATPLVQRWGQPALMVGHSLGGFVSVMTAAQHPHLARGVLMLDSPLISGWRATSLEVAKRTQLVGNVSPGKISRKRRNIWPSRAEALTLFQSKKAFARWHPQVLQDYVDHGLDANADGHVTLHFSREEETAIYNNLPHNLNALLRRHPLRCPVAFIGGMYSKEMKQVGMDMTLRITHGRTMLVDGGHLFPMEQPHVTAAAIEASLLNLDVAAAKL</sequence>
<keyword evidence="3" id="KW-1185">Reference proteome</keyword>
<dbReference type="GO" id="GO:0016787">
    <property type="term" value="F:hydrolase activity"/>
    <property type="evidence" value="ECO:0007669"/>
    <property type="project" value="UniProtKB-KW"/>
</dbReference>
<dbReference type="PANTHER" id="PTHR43689">
    <property type="entry name" value="HYDROLASE"/>
    <property type="match status" value="1"/>
</dbReference>
<gene>
    <name evidence="2" type="ORF">H9646_08145</name>
</gene>
<dbReference type="PANTHER" id="PTHR43689:SF8">
    <property type="entry name" value="ALPHA_BETA-HYDROLASES SUPERFAMILY PROTEIN"/>
    <property type="match status" value="1"/>
</dbReference>
<dbReference type="Proteomes" id="UP000634919">
    <property type="component" value="Unassembled WGS sequence"/>
</dbReference>
<proteinExistence type="predicted"/>
<name>A0ABR8SAI0_9BURK</name>
<dbReference type="RefSeq" id="WP_191722868.1">
    <property type="nucleotide sequence ID" value="NZ_JACSQK010000004.1"/>
</dbReference>
<keyword evidence="2" id="KW-0378">Hydrolase</keyword>
<accession>A0ABR8SAI0</accession>
<organism evidence="2 3">
    <name type="scientific">Comamonas avium</name>
    <dbReference type="NCBI Taxonomy" id="2762231"/>
    <lineage>
        <taxon>Bacteria</taxon>
        <taxon>Pseudomonadati</taxon>
        <taxon>Pseudomonadota</taxon>
        <taxon>Betaproteobacteria</taxon>
        <taxon>Burkholderiales</taxon>
        <taxon>Comamonadaceae</taxon>
        <taxon>Comamonas</taxon>
    </lineage>
</organism>
<feature type="domain" description="AB hydrolase-1" evidence="1">
    <location>
        <begin position="4"/>
        <end position="258"/>
    </location>
</feature>
<comment type="caution">
    <text evidence="2">The sequence shown here is derived from an EMBL/GenBank/DDBJ whole genome shotgun (WGS) entry which is preliminary data.</text>
</comment>
<dbReference type="InterPro" id="IPR000073">
    <property type="entry name" value="AB_hydrolase_1"/>
</dbReference>
<dbReference type="InterPro" id="IPR029058">
    <property type="entry name" value="AB_hydrolase_fold"/>
</dbReference>